<dbReference type="AlphaFoldDB" id="A0A4R6YFH3"/>
<dbReference type="EMBL" id="SNZF01000012">
    <property type="protein sequence ID" value="TDR34899.1"/>
    <property type="molecule type" value="Genomic_DNA"/>
</dbReference>
<reference evidence="1 2" key="1">
    <citation type="submission" date="2019-03" db="EMBL/GenBank/DDBJ databases">
        <title>Genomic Encyclopedia of Type Strains, Phase IV (KMG-IV): sequencing the most valuable type-strain genomes for metagenomic binning, comparative biology and taxonomic classification.</title>
        <authorList>
            <person name="Goeker M."/>
        </authorList>
    </citation>
    <scope>NUCLEOTIDE SEQUENCE [LARGE SCALE GENOMIC DNA]</scope>
    <source>
        <strain evidence="1 2">DSM 11603</strain>
    </source>
</reference>
<accession>A0A4R6YFH3</accession>
<gene>
    <name evidence="1" type="ORF">DES43_112111</name>
</gene>
<evidence type="ECO:0000313" key="2">
    <source>
        <dbReference type="Proteomes" id="UP000294958"/>
    </source>
</evidence>
<evidence type="ECO:0000313" key="1">
    <source>
        <dbReference type="EMBL" id="TDR34899.1"/>
    </source>
</evidence>
<dbReference type="RefSeq" id="WP_051520553.1">
    <property type="nucleotide sequence ID" value="NZ_KK073887.1"/>
</dbReference>
<organism evidence="1 2">
    <name type="scientific">Aquamicrobium defluvii</name>
    <dbReference type="NCBI Taxonomy" id="69279"/>
    <lineage>
        <taxon>Bacteria</taxon>
        <taxon>Pseudomonadati</taxon>
        <taxon>Pseudomonadota</taxon>
        <taxon>Alphaproteobacteria</taxon>
        <taxon>Hyphomicrobiales</taxon>
        <taxon>Phyllobacteriaceae</taxon>
        <taxon>Aquamicrobium</taxon>
    </lineage>
</organism>
<dbReference type="Gene3D" id="3.30.420.40">
    <property type="match status" value="1"/>
</dbReference>
<dbReference type="Proteomes" id="UP000294958">
    <property type="component" value="Unassembled WGS sequence"/>
</dbReference>
<name>A0A4R6YFH3_9HYPH</name>
<protein>
    <submittedName>
        <fullName evidence="1">Uncharacterized protein</fullName>
    </submittedName>
</protein>
<proteinExistence type="predicted"/>
<sequence length="75" mass="7872">MLLTVFIDYDMSEGLGACALGRTAAWHGVQIDPDANFAGETVIGRPGSAVEVLVLPADEELAVATEIPALLGREF</sequence>
<comment type="caution">
    <text evidence="1">The sequence shown here is derived from an EMBL/GenBank/DDBJ whole genome shotgun (WGS) entry which is preliminary data.</text>
</comment>
<keyword evidence="2" id="KW-1185">Reference proteome</keyword>